<reference evidence="3 4" key="1">
    <citation type="submission" date="2019-08" db="EMBL/GenBank/DDBJ databases">
        <title>Complete genome sequence of Terriglobus albidus strain ORNL.</title>
        <authorList>
            <person name="Podar M."/>
        </authorList>
    </citation>
    <scope>NUCLEOTIDE SEQUENCE [LARGE SCALE GENOMIC DNA]</scope>
    <source>
        <strain evidence="3 4">ORNL</strain>
    </source>
</reference>
<protein>
    <submittedName>
        <fullName evidence="3">Glycosyltransferase family 4 protein</fullName>
    </submittedName>
</protein>
<feature type="domain" description="Glycosyltransferase subfamily 4-like N-terminal" evidence="2">
    <location>
        <begin position="15"/>
        <end position="155"/>
    </location>
</feature>
<dbReference type="GO" id="GO:0016758">
    <property type="term" value="F:hexosyltransferase activity"/>
    <property type="evidence" value="ECO:0007669"/>
    <property type="project" value="TreeGrafter"/>
</dbReference>
<dbReference type="InterPro" id="IPR001296">
    <property type="entry name" value="Glyco_trans_1"/>
</dbReference>
<dbReference type="SUPFAM" id="SSF53756">
    <property type="entry name" value="UDP-Glycosyltransferase/glycogen phosphorylase"/>
    <property type="match status" value="1"/>
</dbReference>
<sequence>MRVLHILNDVTDQGNGIVNTAVDLATEQARTGVPVAVVSDGGGYQPLLERAGATHITLNQARRPLQLLRAVIRFGKILQEFQPDVVHAHMRTGLLLAWVWRRFRRFVLVGHVHNVHDRSSILMGLADRIIVVSQSVAATMEGQGIAPHKIRVVLNRTLQNQRQPQLDEIQPVQLQHPAIVTVAGMTSRKGIAELIEAFESIGRKFPTAHLYLVGDGPERNIFEQRAQQSLFHERIHFEGFQAVPQAYMLSADVFVLASRRESFGLVLIEARQAGCAIVATNVDGISEALDDGRSGVMVPPQSPEALARAISSLIGSADERDAWRKQALNGIEDYRVSVMAGEVQSVYEEISLSPNIDTETNVVWQK</sequence>
<evidence type="ECO:0000313" key="3">
    <source>
        <dbReference type="EMBL" id="QEE28118.1"/>
    </source>
</evidence>
<accession>A0A5B9E7Q8</accession>
<dbReference type="Pfam" id="PF00534">
    <property type="entry name" value="Glycos_transf_1"/>
    <property type="match status" value="1"/>
</dbReference>
<dbReference type="EMBL" id="CP042806">
    <property type="protein sequence ID" value="QEE28118.1"/>
    <property type="molecule type" value="Genomic_DNA"/>
</dbReference>
<dbReference type="InterPro" id="IPR028098">
    <property type="entry name" value="Glyco_trans_4-like_N"/>
</dbReference>
<dbReference type="OrthoDB" id="9814612at2"/>
<gene>
    <name evidence="3" type="ORF">FTW19_09010</name>
</gene>
<dbReference type="AlphaFoldDB" id="A0A5B9E7Q8"/>
<dbReference type="Gene3D" id="3.40.50.2000">
    <property type="entry name" value="Glycogen Phosphorylase B"/>
    <property type="match status" value="2"/>
</dbReference>
<dbReference type="InterPro" id="IPR050194">
    <property type="entry name" value="Glycosyltransferase_grp1"/>
</dbReference>
<dbReference type="PANTHER" id="PTHR45947:SF3">
    <property type="entry name" value="SULFOQUINOVOSYL TRANSFERASE SQD2"/>
    <property type="match status" value="1"/>
</dbReference>
<feature type="domain" description="Glycosyl transferase family 1" evidence="1">
    <location>
        <begin position="171"/>
        <end position="327"/>
    </location>
</feature>
<dbReference type="CDD" id="cd03801">
    <property type="entry name" value="GT4_PimA-like"/>
    <property type="match status" value="1"/>
</dbReference>
<proteinExistence type="predicted"/>
<dbReference type="PANTHER" id="PTHR45947">
    <property type="entry name" value="SULFOQUINOVOSYL TRANSFERASE SQD2"/>
    <property type="match status" value="1"/>
</dbReference>
<dbReference type="RefSeq" id="WP_147647310.1">
    <property type="nucleotide sequence ID" value="NZ_CP042806.1"/>
</dbReference>
<dbReference type="KEGG" id="talb:FTW19_09010"/>
<name>A0A5B9E7Q8_9BACT</name>
<evidence type="ECO:0000259" key="1">
    <source>
        <dbReference type="Pfam" id="PF00534"/>
    </source>
</evidence>
<dbReference type="Proteomes" id="UP000321820">
    <property type="component" value="Chromosome"/>
</dbReference>
<organism evidence="3 4">
    <name type="scientific">Terriglobus albidus</name>
    <dbReference type="NCBI Taxonomy" id="1592106"/>
    <lineage>
        <taxon>Bacteria</taxon>
        <taxon>Pseudomonadati</taxon>
        <taxon>Acidobacteriota</taxon>
        <taxon>Terriglobia</taxon>
        <taxon>Terriglobales</taxon>
        <taxon>Acidobacteriaceae</taxon>
        <taxon>Terriglobus</taxon>
    </lineage>
</organism>
<keyword evidence="3" id="KW-0808">Transferase</keyword>
<evidence type="ECO:0000259" key="2">
    <source>
        <dbReference type="Pfam" id="PF13439"/>
    </source>
</evidence>
<evidence type="ECO:0000313" key="4">
    <source>
        <dbReference type="Proteomes" id="UP000321820"/>
    </source>
</evidence>
<dbReference type="Pfam" id="PF13439">
    <property type="entry name" value="Glyco_transf_4"/>
    <property type="match status" value="1"/>
</dbReference>
<keyword evidence="4" id="KW-1185">Reference proteome</keyword>